<evidence type="ECO:0000313" key="3">
    <source>
        <dbReference type="Proteomes" id="UP000186777"/>
    </source>
</evidence>
<name>A0A1Q6R294_9FIRM</name>
<feature type="coiled-coil region" evidence="1">
    <location>
        <begin position="220"/>
        <end position="247"/>
    </location>
</feature>
<reference evidence="2 3" key="1">
    <citation type="journal article" date="2016" name="Nat. Biotechnol.">
        <title>Measurement of bacterial replication rates in microbial communities.</title>
        <authorList>
            <person name="Brown C.T."/>
            <person name="Olm M.R."/>
            <person name="Thomas B.C."/>
            <person name="Banfield J.F."/>
        </authorList>
    </citation>
    <scope>NUCLEOTIDE SEQUENCE [LARGE SCALE GENOMIC DNA]</scope>
    <source>
        <strain evidence="2">46_33</strain>
    </source>
</reference>
<proteinExistence type="predicted"/>
<dbReference type="InterPro" id="IPR010106">
    <property type="entry name" value="RpnA"/>
</dbReference>
<dbReference type="STRING" id="626940.BHW43_10075"/>
<comment type="caution">
    <text evidence="2">The sequence shown here is derived from an EMBL/GenBank/DDBJ whole genome shotgun (WGS) entry which is preliminary data.</text>
</comment>
<keyword evidence="1" id="KW-0175">Coiled coil</keyword>
<evidence type="ECO:0000256" key="1">
    <source>
        <dbReference type="SAM" id="Coils"/>
    </source>
</evidence>
<protein>
    <recommendedName>
        <fullName evidence="4">Rpn family recombination-promoting nuclease/putative transposase</fullName>
    </recommendedName>
</protein>
<dbReference type="AlphaFoldDB" id="A0A1Q6R294"/>
<gene>
    <name evidence="2" type="ORF">BHW43_10075</name>
</gene>
<dbReference type="EMBL" id="MNTG01000045">
    <property type="protein sequence ID" value="OLA36479.1"/>
    <property type="molecule type" value="Genomic_DNA"/>
</dbReference>
<evidence type="ECO:0000313" key="2">
    <source>
        <dbReference type="EMBL" id="OLA36479.1"/>
    </source>
</evidence>
<dbReference type="NCBIfam" id="TIGR01784">
    <property type="entry name" value="T_den_put_tspse"/>
    <property type="match status" value="1"/>
</dbReference>
<evidence type="ECO:0008006" key="4">
    <source>
        <dbReference type="Google" id="ProtNLM"/>
    </source>
</evidence>
<dbReference type="Proteomes" id="UP000186777">
    <property type="component" value="Unassembled WGS sequence"/>
</dbReference>
<organism evidence="2 3">
    <name type="scientific">Phascolarctobacterium succinatutens</name>
    <dbReference type="NCBI Taxonomy" id="626940"/>
    <lineage>
        <taxon>Bacteria</taxon>
        <taxon>Bacillati</taxon>
        <taxon>Bacillota</taxon>
        <taxon>Negativicutes</taxon>
        <taxon>Acidaminococcales</taxon>
        <taxon>Acidaminococcaceae</taxon>
        <taxon>Phascolarctobacterium</taxon>
    </lineage>
</organism>
<dbReference type="Pfam" id="PF12784">
    <property type="entry name" value="PDDEXK_2"/>
    <property type="match status" value="1"/>
</dbReference>
<sequence length="298" mass="34459">MQINEASQNTEIKQVIRSLCMMNNRFMNFMLDDNKEAAQVFLRVILGDDKIKVRNVRIQSFIQNIYGHSSQLDILAQDSEGRYFNVEVQRSDEGAPARRARFYSSILDTHFLQPSKLYEELPDTYVIFITENDVLRDNLPLYNIRRRIDENAKCFEDGSHIIYVNSQRRDDTALGKLMQDLYCTEPKNLHYHEFAERMEFLKYSKEGEEKMTDVIEEYATRKAEAAAKAVEEKMTDVIEEYAAKKAEAVAKEASEKAQARNIELAKDLLSEGESIERTVRLSKLSEAEVRELASKLSA</sequence>
<accession>A0A1Q6R294</accession>